<dbReference type="Proteomes" id="UP001589773">
    <property type="component" value="Unassembled WGS sequence"/>
</dbReference>
<comment type="caution">
    <text evidence="2">The sequence shown here is derived from an EMBL/GenBank/DDBJ whole genome shotgun (WGS) entry which is preliminary data.</text>
</comment>
<proteinExistence type="predicted"/>
<evidence type="ECO:0000313" key="2">
    <source>
        <dbReference type="EMBL" id="MFC0253277.1"/>
    </source>
</evidence>
<keyword evidence="3" id="KW-1185">Reference proteome</keyword>
<evidence type="ECO:0000313" key="3">
    <source>
        <dbReference type="Proteomes" id="UP001589773"/>
    </source>
</evidence>
<keyword evidence="1" id="KW-0812">Transmembrane</keyword>
<accession>A0ABV6FIZ1</accession>
<keyword evidence="1" id="KW-1133">Transmembrane helix</keyword>
<keyword evidence="1" id="KW-0472">Membrane</keyword>
<evidence type="ECO:0000256" key="1">
    <source>
        <dbReference type="SAM" id="Phobius"/>
    </source>
</evidence>
<dbReference type="RefSeq" id="WP_379680286.1">
    <property type="nucleotide sequence ID" value="NZ_JBHLWP010000013.1"/>
</dbReference>
<name>A0ABV6FIZ1_9BURK</name>
<reference evidence="2 3" key="1">
    <citation type="submission" date="2024-09" db="EMBL/GenBank/DDBJ databases">
        <authorList>
            <person name="Sun Q."/>
            <person name="Mori K."/>
        </authorList>
    </citation>
    <scope>NUCLEOTIDE SEQUENCE [LARGE SCALE GENOMIC DNA]</scope>
    <source>
        <strain evidence="2 3">CCM 7792</strain>
    </source>
</reference>
<gene>
    <name evidence="2" type="ORF">ACFFJK_15365</name>
</gene>
<dbReference type="EMBL" id="JBHLWP010000013">
    <property type="protein sequence ID" value="MFC0253277.1"/>
    <property type="molecule type" value="Genomic_DNA"/>
</dbReference>
<organism evidence="2 3">
    <name type="scientific">Massilia consociata</name>
    <dbReference type="NCBI Taxonomy" id="760117"/>
    <lineage>
        <taxon>Bacteria</taxon>
        <taxon>Pseudomonadati</taxon>
        <taxon>Pseudomonadota</taxon>
        <taxon>Betaproteobacteria</taxon>
        <taxon>Burkholderiales</taxon>
        <taxon>Oxalobacteraceae</taxon>
        <taxon>Telluria group</taxon>
        <taxon>Massilia</taxon>
    </lineage>
</organism>
<feature type="transmembrane region" description="Helical" evidence="1">
    <location>
        <begin position="29"/>
        <end position="54"/>
    </location>
</feature>
<protein>
    <submittedName>
        <fullName evidence="2">Uncharacterized protein</fullName>
    </submittedName>
</protein>
<sequence>MTTVRPVEEAHQKAHHPAKVEKKRSLFNIYPLLGVVLVLVTALLTYGGLLLFFVDDWSFLQFGEPAKASR</sequence>